<sequence>MIIVIDKERKTELPFSRGILTRSITSAGVEVGIAYSIATEVMKHFMEMRKKKVTKDDIREITYEKLVEHGLKEEAKRYLFWRRLKKLKFPMIILIGGTTGVGKSTISTELAFRLGMRTIIGTDTVREVMRKIIAKELIPAIHTSSFLAWKEIENFPKGVSPLIYGFETQVRHVAVGVNAVIERSYTEGFNTIIEGIHLVPGYIKLNDRSFMYLIVVKDKDSLKARFYERTRYSLRPAEYYLKNLDEIMEIQEFLIEKAKEHGIPIIENVELEKTVNAIMERLMEEVLERLKERGIEIWDTIER</sequence>
<keyword evidence="4 5" id="KW-0067">ATP-binding</keyword>
<dbReference type="EMBL" id="CP013050">
    <property type="protein sequence ID" value="ALM74501.1"/>
    <property type="molecule type" value="Genomic_DNA"/>
</dbReference>
<accession>A0A0S1X9N4</accession>
<dbReference type="GO" id="GO:0016301">
    <property type="term" value="F:kinase activity"/>
    <property type="evidence" value="ECO:0007669"/>
    <property type="project" value="UniProtKB-KW"/>
</dbReference>
<organism evidence="7 8">
    <name type="scientific">Thermococcus barophilus</name>
    <dbReference type="NCBI Taxonomy" id="55802"/>
    <lineage>
        <taxon>Archaea</taxon>
        <taxon>Methanobacteriati</taxon>
        <taxon>Methanobacteriota</taxon>
        <taxon>Thermococci</taxon>
        <taxon>Thermococcales</taxon>
        <taxon>Thermococcaceae</taxon>
        <taxon>Thermococcus</taxon>
    </lineage>
</organism>
<gene>
    <name evidence="5" type="primary">pgk2</name>
    <name evidence="7" type="ORF">TBCH5v1_0533</name>
</gene>
<dbReference type="GO" id="GO:0016774">
    <property type="term" value="F:phosphotransferase activity, carboxyl group as acceptor"/>
    <property type="evidence" value="ECO:0007669"/>
    <property type="project" value="UniProtKB-UniRule"/>
</dbReference>
<feature type="domain" description="ATP-cone" evidence="6">
    <location>
        <begin position="2"/>
        <end position="89"/>
    </location>
</feature>
<dbReference type="HAMAP" id="MF_00769">
    <property type="entry name" value="2PGK"/>
    <property type="match status" value="1"/>
</dbReference>
<comment type="function">
    <text evidence="5">Catalyzes the phosphorylation of 2-phosphoglycerate to 2,3-diphosphoglycerate. Involved in the biosynthesis of cyclic 2,3-bisphosphoglycerate, a thermoprotectant.</text>
</comment>
<dbReference type="PATRIC" id="fig|55802.8.peg.529"/>
<dbReference type="EC" id="2.7.2.16" evidence="5"/>
<keyword evidence="3 5" id="KW-0418">Kinase</keyword>
<comment type="similarity">
    <text evidence="5">Belongs to the 2-phosphoglycerate kinase family.</text>
</comment>
<dbReference type="InterPro" id="IPR005144">
    <property type="entry name" value="ATP-cone_dom"/>
</dbReference>
<evidence type="ECO:0000313" key="8">
    <source>
        <dbReference type="Proteomes" id="UP000066042"/>
    </source>
</evidence>
<evidence type="ECO:0000259" key="6">
    <source>
        <dbReference type="PROSITE" id="PS51161"/>
    </source>
</evidence>
<protein>
    <recommendedName>
        <fullName evidence="5">2-phosphoglycerate kinase</fullName>
        <shortName evidence="5">2PGK</shortName>
        <ecNumber evidence="5">2.7.2.16</ecNumber>
    </recommendedName>
</protein>
<keyword evidence="1 5" id="KW-0808">Transferase</keyword>
<comment type="pathway">
    <text evidence="5">Thermoadapter biosynthesis; cyclic 2,3-diphosphoglycerate biosynthesis; cyclic 2,3-diphosphoglycerate from 2-phospho-D-glycerate: step 1/2.</text>
</comment>
<dbReference type="NCBIfam" id="NF003259">
    <property type="entry name" value="PRK04220.1"/>
    <property type="match status" value="1"/>
</dbReference>
<dbReference type="PANTHER" id="PTHR33477">
    <property type="entry name" value="P-LOOP NTPASE DOMAIN-CONTAINING PROTEIN LPA1 HOMOLOG 1"/>
    <property type="match status" value="1"/>
</dbReference>
<evidence type="ECO:0000256" key="4">
    <source>
        <dbReference type="ARBA" id="ARBA00022840"/>
    </source>
</evidence>
<dbReference type="AlphaFoldDB" id="A0A0S1X9N4"/>
<evidence type="ECO:0000313" key="7">
    <source>
        <dbReference type="EMBL" id="ALM74501.1"/>
    </source>
</evidence>
<keyword evidence="2 5" id="KW-0547">Nucleotide-binding</keyword>
<dbReference type="GO" id="GO:0005524">
    <property type="term" value="F:ATP binding"/>
    <property type="evidence" value="ECO:0007669"/>
    <property type="project" value="UniProtKB-UniRule"/>
</dbReference>
<dbReference type="Pfam" id="PF03477">
    <property type="entry name" value="ATP-cone"/>
    <property type="match status" value="1"/>
</dbReference>
<dbReference type="InterPro" id="IPR020872">
    <property type="entry name" value="2PKG"/>
</dbReference>
<comment type="cofactor">
    <cofactor evidence="5">
        <name>a divalent metal cation</name>
        <dbReference type="ChEBI" id="CHEBI:60240"/>
    </cofactor>
</comment>
<dbReference type="PROSITE" id="PS51161">
    <property type="entry name" value="ATP_CONE"/>
    <property type="match status" value="1"/>
</dbReference>
<dbReference type="PANTHER" id="PTHR33477:SF3">
    <property type="entry name" value="P-LOOP NTPASE DOMAIN-CONTAINING PROTEIN LPA1 HOMOLOG 1"/>
    <property type="match status" value="1"/>
</dbReference>
<dbReference type="Gene3D" id="3.40.50.300">
    <property type="entry name" value="P-loop containing nucleotide triphosphate hydrolases"/>
    <property type="match status" value="1"/>
</dbReference>
<name>A0A0S1X9N4_THEBA</name>
<proteinExistence type="inferred from homology"/>
<dbReference type="UniPathway" id="UPA00551">
    <property type="reaction ID" value="UER00609"/>
</dbReference>
<dbReference type="RefSeq" id="WP_056933380.1">
    <property type="nucleotide sequence ID" value="NZ_CP013050.1"/>
</dbReference>
<evidence type="ECO:0000256" key="2">
    <source>
        <dbReference type="ARBA" id="ARBA00022741"/>
    </source>
</evidence>
<dbReference type="STRING" id="55802.TBCH5v1_0533"/>
<dbReference type="GeneID" id="26135817"/>
<reference evidence="7 8" key="1">
    <citation type="journal article" date="2016" name="Genome Announc.">
        <title>Complete genome sequence of the hyperthermophilic and piezophilic archaeon Thermococcus barophilus Ch5, capable of growth at the expense of hydrogenogenesis from carbon monoxide and formate.</title>
        <authorList>
            <person name="Oger P."/>
            <person name="Sokolova T.G."/>
            <person name="Kozhevnikova D.A."/>
            <person name="Taranov E.A."/>
            <person name="Vannier P."/>
            <person name="Lee H.S."/>
            <person name="Kwon K.K."/>
            <person name="Kang S.G."/>
            <person name="Lee J.H."/>
            <person name="Bonch-Osmolovskaya E.A."/>
            <person name="Lebedinsky A.V."/>
        </authorList>
    </citation>
    <scope>NUCLEOTIDE SEQUENCE [LARGE SCALE GENOMIC DNA]</scope>
    <source>
        <strain evidence="8">Ch5</strain>
    </source>
</reference>
<dbReference type="Proteomes" id="UP000066042">
    <property type="component" value="Chromosome"/>
</dbReference>
<dbReference type="InterPro" id="IPR027417">
    <property type="entry name" value="P-loop_NTPase"/>
</dbReference>
<comment type="catalytic activity">
    <reaction evidence="5">
        <text>(2R)-2-phosphoglycerate + ATP = (2R)-2,3-bisphosphoglycerate + ADP + H(+)</text>
        <dbReference type="Rhea" id="RHEA:42408"/>
        <dbReference type="ChEBI" id="CHEBI:15378"/>
        <dbReference type="ChEBI" id="CHEBI:30616"/>
        <dbReference type="ChEBI" id="CHEBI:58248"/>
        <dbReference type="ChEBI" id="CHEBI:58289"/>
        <dbReference type="ChEBI" id="CHEBI:456216"/>
        <dbReference type="EC" id="2.7.2.16"/>
    </reaction>
</comment>
<dbReference type="SUPFAM" id="SSF52540">
    <property type="entry name" value="P-loop containing nucleoside triphosphate hydrolases"/>
    <property type="match status" value="2"/>
</dbReference>
<evidence type="ECO:0000256" key="1">
    <source>
        <dbReference type="ARBA" id="ARBA00022679"/>
    </source>
</evidence>
<evidence type="ECO:0000256" key="5">
    <source>
        <dbReference type="HAMAP-Rule" id="MF_00769"/>
    </source>
</evidence>
<evidence type="ECO:0000256" key="3">
    <source>
        <dbReference type="ARBA" id="ARBA00022777"/>
    </source>
</evidence>